<evidence type="ECO:0000256" key="3">
    <source>
        <dbReference type="ARBA" id="ARBA00023295"/>
    </source>
</evidence>
<feature type="transmembrane region" description="Helical" evidence="5">
    <location>
        <begin position="1500"/>
        <end position="1518"/>
    </location>
</feature>
<evidence type="ECO:0000259" key="6">
    <source>
        <dbReference type="Pfam" id="PF02368"/>
    </source>
</evidence>
<feature type="domain" description="GLAA-B beta-barrel" evidence="7">
    <location>
        <begin position="379"/>
        <end position="447"/>
    </location>
</feature>
<dbReference type="EMBL" id="MAPZ01000009">
    <property type="protein sequence ID" value="OBY12327.1"/>
    <property type="molecule type" value="Genomic_DNA"/>
</dbReference>
<dbReference type="Gene3D" id="2.60.40.1080">
    <property type="match status" value="1"/>
</dbReference>
<dbReference type="Gene3D" id="1.20.1270.90">
    <property type="entry name" value="AF1782-like"/>
    <property type="match status" value="1"/>
</dbReference>
<dbReference type="Pfam" id="PF23764">
    <property type="entry name" value="Beta-barrel_GLAA-B_II"/>
    <property type="match status" value="1"/>
</dbReference>
<dbReference type="SUPFAM" id="SSF51126">
    <property type="entry name" value="Pectin lyase-like"/>
    <property type="match status" value="1"/>
</dbReference>
<dbReference type="InterPro" id="IPR008964">
    <property type="entry name" value="Invasin/intimin_cell_adhesion"/>
</dbReference>
<dbReference type="SUPFAM" id="SSF49373">
    <property type="entry name" value="Invasin/intimin cell-adhesion fragments"/>
    <property type="match status" value="1"/>
</dbReference>
<protein>
    <submittedName>
        <fullName evidence="8">Uncharacterized protein</fullName>
    </submittedName>
</protein>
<gene>
    <name evidence="8" type="ORF">CP373A1_01665</name>
</gene>
<keyword evidence="5" id="KW-0472">Membrane</keyword>
<dbReference type="InterPro" id="IPR056441">
    <property type="entry name" value="Beta-barrel_GLAA-B_II"/>
</dbReference>
<keyword evidence="1" id="KW-0677">Repeat</keyword>
<dbReference type="Proteomes" id="UP000092714">
    <property type="component" value="Unassembled WGS sequence"/>
</dbReference>
<dbReference type="InterPro" id="IPR011050">
    <property type="entry name" value="Pectin_lyase_fold/virulence"/>
</dbReference>
<dbReference type="eggNOG" id="COG5434">
    <property type="taxonomic scope" value="Bacteria"/>
</dbReference>
<accession>A0A1B8RU41</accession>
<dbReference type="RefSeq" id="WP_065254232.1">
    <property type="nucleotide sequence ID" value="NZ_JAJMRL010000003.1"/>
</dbReference>
<name>A0A1B8RU41_9CLOT</name>
<keyword evidence="9" id="KW-1185">Reference proteome</keyword>
<reference evidence="8 9" key="1">
    <citation type="submission" date="2016-06" db="EMBL/GenBank/DDBJ databases">
        <authorList>
            <person name="Kjaerup R.B."/>
            <person name="Dalgaard T.S."/>
            <person name="Juul-Madsen H.R."/>
        </authorList>
    </citation>
    <scope>NUCLEOTIDE SEQUENCE [LARGE SCALE GENOMIC DNA]</scope>
    <source>
        <strain evidence="8 9">373-A1</strain>
    </source>
</reference>
<dbReference type="InterPro" id="IPR003343">
    <property type="entry name" value="Big_2"/>
</dbReference>
<evidence type="ECO:0000256" key="5">
    <source>
        <dbReference type="SAM" id="Phobius"/>
    </source>
</evidence>
<organism evidence="8 9">
    <name type="scientific">Clostridium paraputrificum</name>
    <dbReference type="NCBI Taxonomy" id="29363"/>
    <lineage>
        <taxon>Bacteria</taxon>
        <taxon>Bacillati</taxon>
        <taxon>Bacillota</taxon>
        <taxon>Clostridia</taxon>
        <taxon>Eubacteriales</taxon>
        <taxon>Clostridiaceae</taxon>
        <taxon>Clostridium</taxon>
    </lineage>
</organism>
<comment type="caution">
    <text evidence="8">The sequence shown here is derived from an EMBL/GenBank/DDBJ whole genome shotgun (WGS) entry which is preliminary data.</text>
</comment>
<dbReference type="GO" id="GO:0016798">
    <property type="term" value="F:hydrolase activity, acting on glycosyl bonds"/>
    <property type="evidence" value="ECO:0007669"/>
    <property type="project" value="UniProtKB-KW"/>
</dbReference>
<keyword evidence="5" id="KW-0812">Transmembrane</keyword>
<dbReference type="Gene3D" id="2.60.120.200">
    <property type="match status" value="1"/>
</dbReference>
<evidence type="ECO:0000313" key="9">
    <source>
        <dbReference type="Proteomes" id="UP000092714"/>
    </source>
</evidence>
<proteinExistence type="predicted"/>
<evidence type="ECO:0000256" key="2">
    <source>
        <dbReference type="ARBA" id="ARBA00022801"/>
    </source>
</evidence>
<evidence type="ECO:0000256" key="1">
    <source>
        <dbReference type="ARBA" id="ARBA00022737"/>
    </source>
</evidence>
<evidence type="ECO:0000313" key="8">
    <source>
        <dbReference type="EMBL" id="OBY12327.1"/>
    </source>
</evidence>
<feature type="region of interest" description="Disordered" evidence="4">
    <location>
        <begin position="1465"/>
        <end position="1494"/>
    </location>
</feature>
<sequence length="1526" mass="170065">MKRIFRKAIVYFTVLAVLISNVSISSVKAMEKSDEGIIVYASDYGLDSTGEKDNAKALVNMFEAIREIGENGDKVTLKFDKGIYQIHKENAPVREVHTSNTDSVRFPNKSIGILIENQNNLTIDGNGSQFIINGDMMALAIMHSENITVKNVNIDYQIPTTSEMTVLDYDNENKTIDYFIPEYLNYEIQGANIIWKSEQKSDGGYYWTEKNDHRNYGISVKYPTELMGRSYYSNSNPFTNAQSIEQLDDSRVRIKYSSNPAFEVVKGMNFQLVSNAERPTAGAFVWESKDINVINTKISYMHGFGFLVQMAENVSFDGIRMETDIETGRNTSSFADGIHISGAKGKIEIKNSFFNNTHDDPINIHGTFTRVEEKLDSNTLRLKYIHNQQGGFPQYHPGDKVVFYSRDTLESRDEEKEYTVKSVEGPSKDNLKEMIVEFEEEVPDYLTEKVGNEPKFVAENATYTPEIYIKNNEFKNVFTRMILATSRKKIVIEDNYFEAPSMATLFFSNDSDEWYESGPIRDLEIRNNTFKIRSLGRTWWKYAPAIYFHPVTKGGGLPDESNPIHKNILIEENKFYLESDGALRAESVENLTFRNNEIYRLDPSVDLSIEGSNKLYVGNNSNLELTYDGNVVTGPTSLPGGPESNSGTVANVLEFKNSKNVVVENNYYDDGLRKNVLIEGMDSKNLKLKDDLNVLNNREKTEPSDVVSNIQYASTNPEVVSIDSNGKMTANKEGTAEVFAYYVWNGTIIESNKKEITVLSSENTFENELEFKSEVITIDGDNGTSFEFKEDINPSEVEYTIHDSQIVKLEGNTFYGLKTGLARITVRYKGSEKTVFAIVNGKDDQKVLNSLINIEDKDSNSTASDDSITITRKAGNDLWGSDNTLNNLVTIDLENVDINNFTGLVTIDGLPGRMANNWDSAYFLIMKKNANGTVDRNNYLSVGKRAHADGFGTVHEVNAIGSEHATGDVSENEIKKATFAIEKQGKTVNLYSIVDGKRNKVQSVDISSFGDDLKLAVACWGAGQTNKNVTVTDIKLGEGNIDEVLLKDSLPIMTNDDSKFVISNLSHSSDSNDNINISFDSTHKGNNMLIVSEPGNNTYVVSGNSFKATENGEYKVFAVSQLSSGKYSNVISKTFNYKPQSQKGFYLNGIKIVDGDTITIPEELTKLYLINYDNNTKSVIDVTGKDTVSGDFGTIKLEKIKSNKAGIESINAVGYGEINISSKNSFINTNKKDNSITFNVKLSEGTDKLLAKNYDHGINYEVVQNGNNAKVTVPVYNGVVSIAFEAVAKDRVTKDIHSVHVMRYADILEGFNKIDVNGSTLDISEEKVDLGNKTNKISVKADANDVNAEITVMKRNNNGLNEISQGVDTVVENGDEIIVRIIHENKRMMEFKTLTVENSKEPELDIKSLLDLIKEAEDIDLSNKTEESKVKFLEVLDEVKAEVNEGITSSDELEELIDKLQKAINGLEDKEETPNGGSNDEIEDDKTESSNLPKTGDESLGLLVLALVVLSGVTIILMSREKSSSK</sequence>
<feature type="domain" description="BIG2" evidence="6">
    <location>
        <begin position="700"/>
        <end position="738"/>
    </location>
</feature>
<keyword evidence="2" id="KW-0378">Hydrolase</keyword>
<evidence type="ECO:0000256" key="4">
    <source>
        <dbReference type="SAM" id="MobiDB-lite"/>
    </source>
</evidence>
<evidence type="ECO:0000259" key="7">
    <source>
        <dbReference type="Pfam" id="PF23764"/>
    </source>
</evidence>
<keyword evidence="3" id="KW-0326">Glycosidase</keyword>
<keyword evidence="5" id="KW-1133">Transmembrane helix</keyword>
<dbReference type="Pfam" id="PF02368">
    <property type="entry name" value="Big_2"/>
    <property type="match status" value="1"/>
</dbReference>